<comment type="caution">
    <text evidence="3">The sequence shown here is derived from an EMBL/GenBank/DDBJ whole genome shotgun (WGS) entry which is preliminary data.</text>
</comment>
<evidence type="ECO:0000256" key="1">
    <source>
        <dbReference type="ARBA" id="ARBA00008791"/>
    </source>
</evidence>
<gene>
    <name evidence="3" type="ORF">D1614_19205</name>
</gene>
<evidence type="ECO:0000313" key="4">
    <source>
        <dbReference type="Proteomes" id="UP000265926"/>
    </source>
</evidence>
<dbReference type="CDD" id="cd00293">
    <property type="entry name" value="USP-like"/>
    <property type="match status" value="1"/>
</dbReference>
<keyword evidence="4" id="KW-1185">Reference proteome</keyword>
<feature type="domain" description="UspA" evidence="2">
    <location>
        <begin position="154"/>
        <end position="278"/>
    </location>
</feature>
<dbReference type="PANTHER" id="PTHR46268">
    <property type="entry name" value="STRESS RESPONSE PROTEIN NHAX"/>
    <property type="match status" value="1"/>
</dbReference>
<dbReference type="InterPro" id="IPR006016">
    <property type="entry name" value="UspA"/>
</dbReference>
<dbReference type="EMBL" id="QWGR01000015">
    <property type="protein sequence ID" value="RIJ46333.1"/>
    <property type="molecule type" value="Genomic_DNA"/>
</dbReference>
<name>A0A399SWP4_9BACT</name>
<dbReference type="OrthoDB" id="1113742at2"/>
<dbReference type="AlphaFoldDB" id="A0A399SWP4"/>
<sequence>MAKTTIHHILVPVTLDEHGINSIRQALIISRKFDSKVTLLYVAPRFSMLGKYYRPMERLHYKREAFARFKKFVNDFFDQEIPGFIRLKLRKGNLQKWVVSFIHRAKYDLVVINKRLGNDTDGLRKWSDQVSQMVAEAYCPVVTFDGVPSDEEKHKILVPIDIRRRHNHNVKWAAELAKKYSAKIHLMSVLNEKMKRENSSIHTKIWKIEDWLLKQNIACETTLLRGDEKEMHKMVPDFINESKPDMVVIMTHQEVLINIKSIGKMASNVIKQSEYPVFTITPKKESLFTILIDVLKSMGKRKKYEHKD</sequence>
<comment type="similarity">
    <text evidence="1">Belongs to the universal stress protein A family.</text>
</comment>
<reference evidence="3 4" key="1">
    <citation type="submission" date="2018-08" db="EMBL/GenBank/DDBJ databases">
        <title>Pallidiluteibacterium maritimus gen. nov., sp. nov., isolated from coastal sediment.</title>
        <authorList>
            <person name="Zhou L.Y."/>
        </authorList>
    </citation>
    <scope>NUCLEOTIDE SEQUENCE [LARGE SCALE GENOMIC DNA]</scope>
    <source>
        <strain evidence="3 4">XSD2</strain>
    </source>
</reference>
<protein>
    <submittedName>
        <fullName evidence="3">Universal stress protein</fullName>
    </submittedName>
</protein>
<dbReference type="Pfam" id="PF00582">
    <property type="entry name" value="Usp"/>
    <property type="match status" value="1"/>
</dbReference>
<evidence type="ECO:0000259" key="2">
    <source>
        <dbReference type="Pfam" id="PF00582"/>
    </source>
</evidence>
<accession>A0A399SWP4</accession>
<dbReference type="RefSeq" id="WP_119439607.1">
    <property type="nucleotide sequence ID" value="NZ_QWGR01000015.1"/>
</dbReference>
<dbReference type="Gene3D" id="3.40.50.620">
    <property type="entry name" value="HUPs"/>
    <property type="match status" value="2"/>
</dbReference>
<proteinExistence type="inferred from homology"/>
<dbReference type="PANTHER" id="PTHR46268:SF6">
    <property type="entry name" value="UNIVERSAL STRESS PROTEIN UP12"/>
    <property type="match status" value="1"/>
</dbReference>
<dbReference type="SUPFAM" id="SSF52402">
    <property type="entry name" value="Adenine nucleotide alpha hydrolases-like"/>
    <property type="match status" value="2"/>
</dbReference>
<dbReference type="Proteomes" id="UP000265926">
    <property type="component" value="Unassembled WGS sequence"/>
</dbReference>
<organism evidence="3 4">
    <name type="scientific">Maribellus luteus</name>
    <dbReference type="NCBI Taxonomy" id="2305463"/>
    <lineage>
        <taxon>Bacteria</taxon>
        <taxon>Pseudomonadati</taxon>
        <taxon>Bacteroidota</taxon>
        <taxon>Bacteroidia</taxon>
        <taxon>Marinilabiliales</taxon>
        <taxon>Prolixibacteraceae</taxon>
        <taxon>Maribellus</taxon>
    </lineage>
</organism>
<dbReference type="InterPro" id="IPR014729">
    <property type="entry name" value="Rossmann-like_a/b/a_fold"/>
</dbReference>
<evidence type="ECO:0000313" key="3">
    <source>
        <dbReference type="EMBL" id="RIJ46333.1"/>
    </source>
</evidence>